<feature type="domain" description="CBM21" evidence="1">
    <location>
        <begin position="123"/>
        <end position="234"/>
    </location>
</feature>
<accession>A0ABN8IV02</accession>
<dbReference type="InterPro" id="IPR005036">
    <property type="entry name" value="CBM21_dom"/>
</dbReference>
<protein>
    <recommendedName>
        <fullName evidence="1">CBM21 domain-containing protein</fullName>
    </recommendedName>
</protein>
<organism evidence="2 3">
    <name type="scientific">Iphiclides podalirius</name>
    <name type="common">scarce swallowtail</name>
    <dbReference type="NCBI Taxonomy" id="110791"/>
    <lineage>
        <taxon>Eukaryota</taxon>
        <taxon>Metazoa</taxon>
        <taxon>Ecdysozoa</taxon>
        <taxon>Arthropoda</taxon>
        <taxon>Hexapoda</taxon>
        <taxon>Insecta</taxon>
        <taxon>Pterygota</taxon>
        <taxon>Neoptera</taxon>
        <taxon>Endopterygota</taxon>
        <taxon>Lepidoptera</taxon>
        <taxon>Glossata</taxon>
        <taxon>Ditrysia</taxon>
        <taxon>Papilionoidea</taxon>
        <taxon>Papilionidae</taxon>
        <taxon>Papilioninae</taxon>
        <taxon>Iphiclides</taxon>
    </lineage>
</organism>
<evidence type="ECO:0000313" key="2">
    <source>
        <dbReference type="EMBL" id="CAH2062138.1"/>
    </source>
</evidence>
<dbReference type="Proteomes" id="UP000837857">
    <property type="component" value="Chromosome 29"/>
</dbReference>
<dbReference type="Pfam" id="PF03370">
    <property type="entry name" value="CBM_21"/>
    <property type="match status" value="1"/>
</dbReference>
<dbReference type="PROSITE" id="PS51159">
    <property type="entry name" value="CBM21"/>
    <property type="match status" value="1"/>
</dbReference>
<dbReference type="PANTHER" id="PTHR12307">
    <property type="entry name" value="PROTEIN PHOSPHATASE 1 REGULATORY SUBUNIT"/>
    <property type="match status" value="1"/>
</dbReference>
<sequence>MCAAIDMLASEPYYGRPAGFVEYARLPTKAPTPRQPFKPLQLTLRAPRSCLRAPDERKQKRVVFADARGLALEQVKFMTEPSHLPPAWTLRLAQPQPQLPKQPQPDPWVARFAQPAADYVAFRRRVTECHVALENVIIRQRERAADGTVKVANLAFAKEVFVRCSADGWATHEDTYCAHSGSAPARPGAPPAHDTFAFRLQLPVHSRRLDFCVGFRCAGEEYWDSNGGANYTIERASARSQAPCCARISGGNARTVNEGGAPYW</sequence>
<name>A0ABN8IV02_9NEOP</name>
<dbReference type="Gene3D" id="2.60.40.2440">
    <property type="entry name" value="Carbohydrate binding type-21 domain"/>
    <property type="match status" value="1"/>
</dbReference>
<evidence type="ECO:0000259" key="1">
    <source>
        <dbReference type="PROSITE" id="PS51159"/>
    </source>
</evidence>
<proteinExistence type="predicted"/>
<dbReference type="InterPro" id="IPR038175">
    <property type="entry name" value="CBM21_dom_sf"/>
</dbReference>
<feature type="non-terminal residue" evidence="2">
    <location>
        <position position="264"/>
    </location>
</feature>
<gene>
    <name evidence="2" type="ORF">IPOD504_LOCUS11706</name>
</gene>
<dbReference type="InterPro" id="IPR050782">
    <property type="entry name" value="PP1_regulatory_subunit_3"/>
</dbReference>
<dbReference type="EMBL" id="OW152841">
    <property type="protein sequence ID" value="CAH2062138.1"/>
    <property type="molecule type" value="Genomic_DNA"/>
</dbReference>
<keyword evidence="3" id="KW-1185">Reference proteome</keyword>
<evidence type="ECO:0000313" key="3">
    <source>
        <dbReference type="Proteomes" id="UP000837857"/>
    </source>
</evidence>
<dbReference type="PANTHER" id="PTHR12307:SF48">
    <property type="entry name" value="PROTEIN PHOSPHATASE 1 REGULATORY SUBUNIT"/>
    <property type="match status" value="1"/>
</dbReference>
<reference evidence="2" key="1">
    <citation type="submission" date="2022-03" db="EMBL/GenBank/DDBJ databases">
        <authorList>
            <person name="Martin H S."/>
        </authorList>
    </citation>
    <scope>NUCLEOTIDE SEQUENCE</scope>
</reference>